<dbReference type="EMBL" id="AQQZ01000001">
    <property type="protein sequence ID" value="KNG95479.1"/>
    <property type="molecule type" value="Genomic_DNA"/>
</dbReference>
<dbReference type="GO" id="GO:0004563">
    <property type="term" value="F:beta-N-acetylhexosaminidase activity"/>
    <property type="evidence" value="ECO:0007669"/>
    <property type="project" value="UniProtKB-EC"/>
</dbReference>
<evidence type="ECO:0000256" key="2">
    <source>
        <dbReference type="ARBA" id="ARBA00005336"/>
    </source>
</evidence>
<dbReference type="InterPro" id="IPR019800">
    <property type="entry name" value="Glyco_hydro_3_AS"/>
</dbReference>
<protein>
    <recommendedName>
        <fullName evidence="3">beta-N-acetylhexosaminidase</fullName>
        <ecNumber evidence="3">3.2.1.52</ecNumber>
    </recommendedName>
</protein>
<reference evidence="7 8" key="1">
    <citation type="journal article" date="2015" name="Int. J. Syst. Evol. Microbiol.">
        <title>Aestuariivita atlantica sp. nov., isolated from deep sea sediment of the Atlantic Ocean.</title>
        <authorList>
            <person name="Li G."/>
            <person name="Lai Q."/>
            <person name="Du Y."/>
            <person name="Liu X."/>
            <person name="Sun F."/>
            <person name="Shao Z."/>
        </authorList>
    </citation>
    <scope>NUCLEOTIDE SEQUENCE [LARGE SCALE GENOMIC DNA]</scope>
    <source>
        <strain evidence="7 8">22II-S11-z3</strain>
    </source>
</reference>
<keyword evidence="8" id="KW-1185">Reference proteome</keyword>
<comment type="similarity">
    <text evidence="2">Belongs to the glycosyl hydrolase 3 family.</text>
</comment>
<evidence type="ECO:0000313" key="7">
    <source>
        <dbReference type="EMBL" id="KNG95479.1"/>
    </source>
</evidence>
<comment type="caution">
    <text evidence="7">The sequence shown here is derived from an EMBL/GenBank/DDBJ whole genome shotgun (WGS) entry which is preliminary data.</text>
</comment>
<name>A0A0L1JUN2_9RHOB</name>
<evidence type="ECO:0000256" key="5">
    <source>
        <dbReference type="ARBA" id="ARBA00023295"/>
    </source>
</evidence>
<dbReference type="SUPFAM" id="SSF51445">
    <property type="entry name" value="(Trans)glycosidases"/>
    <property type="match status" value="1"/>
</dbReference>
<dbReference type="RefSeq" id="WP_050529214.1">
    <property type="nucleotide sequence ID" value="NZ_AQQZ01000001.1"/>
</dbReference>
<organism evidence="7 8">
    <name type="scientific">Pseudaestuariivita atlantica</name>
    <dbReference type="NCBI Taxonomy" id="1317121"/>
    <lineage>
        <taxon>Bacteria</taxon>
        <taxon>Pseudomonadati</taxon>
        <taxon>Pseudomonadota</taxon>
        <taxon>Alphaproteobacteria</taxon>
        <taxon>Rhodobacterales</taxon>
        <taxon>Paracoccaceae</taxon>
        <taxon>Pseudaestuariivita</taxon>
    </lineage>
</organism>
<keyword evidence="4" id="KW-0378">Hydrolase</keyword>
<dbReference type="InterPro" id="IPR001764">
    <property type="entry name" value="Glyco_hydro_3_N"/>
</dbReference>
<dbReference type="PANTHER" id="PTHR30480:SF13">
    <property type="entry name" value="BETA-HEXOSAMINIDASE"/>
    <property type="match status" value="1"/>
</dbReference>
<dbReference type="PATRIC" id="fig|1317121.7.peg.496"/>
<dbReference type="PANTHER" id="PTHR30480">
    <property type="entry name" value="BETA-HEXOSAMINIDASE-RELATED"/>
    <property type="match status" value="1"/>
</dbReference>
<evidence type="ECO:0000313" key="8">
    <source>
        <dbReference type="Proteomes" id="UP000036938"/>
    </source>
</evidence>
<dbReference type="Proteomes" id="UP000036938">
    <property type="component" value="Unassembled WGS sequence"/>
</dbReference>
<dbReference type="Gene3D" id="3.20.20.300">
    <property type="entry name" value="Glycoside hydrolase, family 3, N-terminal domain"/>
    <property type="match status" value="1"/>
</dbReference>
<dbReference type="AlphaFoldDB" id="A0A0L1JUN2"/>
<dbReference type="EC" id="3.2.1.52" evidence="3"/>
<dbReference type="OrthoDB" id="9786661at2"/>
<keyword evidence="5" id="KW-0326">Glycosidase</keyword>
<evidence type="ECO:0000256" key="4">
    <source>
        <dbReference type="ARBA" id="ARBA00022801"/>
    </source>
</evidence>
<accession>A0A0L1JUN2</accession>
<evidence type="ECO:0000259" key="6">
    <source>
        <dbReference type="Pfam" id="PF00933"/>
    </source>
</evidence>
<dbReference type="Pfam" id="PF00933">
    <property type="entry name" value="Glyco_hydro_3"/>
    <property type="match status" value="1"/>
</dbReference>
<dbReference type="GO" id="GO:0009254">
    <property type="term" value="P:peptidoglycan turnover"/>
    <property type="evidence" value="ECO:0007669"/>
    <property type="project" value="TreeGrafter"/>
</dbReference>
<feature type="domain" description="Glycoside hydrolase family 3 N-terminal" evidence="6">
    <location>
        <begin position="30"/>
        <end position="288"/>
    </location>
</feature>
<dbReference type="STRING" id="1317121.ATO11_02450"/>
<dbReference type="InterPro" id="IPR036962">
    <property type="entry name" value="Glyco_hydro_3_N_sf"/>
</dbReference>
<dbReference type="InterPro" id="IPR050226">
    <property type="entry name" value="NagZ_Beta-hexosaminidase"/>
</dbReference>
<comment type="catalytic activity">
    <reaction evidence="1">
        <text>Hydrolysis of terminal non-reducing N-acetyl-D-hexosamine residues in N-acetyl-beta-D-hexosaminides.</text>
        <dbReference type="EC" id="3.2.1.52"/>
    </reaction>
</comment>
<gene>
    <name evidence="7" type="ORF">ATO11_02450</name>
</gene>
<dbReference type="InterPro" id="IPR017853">
    <property type="entry name" value="GH"/>
</dbReference>
<proteinExistence type="inferred from homology"/>
<dbReference type="GO" id="GO:0005975">
    <property type="term" value="P:carbohydrate metabolic process"/>
    <property type="evidence" value="ECO:0007669"/>
    <property type="project" value="InterPro"/>
</dbReference>
<evidence type="ECO:0000256" key="3">
    <source>
        <dbReference type="ARBA" id="ARBA00012663"/>
    </source>
</evidence>
<evidence type="ECO:0000256" key="1">
    <source>
        <dbReference type="ARBA" id="ARBA00001231"/>
    </source>
</evidence>
<sequence length="330" mass="35271">MTHLPAILGCAGPVLLPDEAAFFRDVRPWGFILFSRNIDTAAQTLRLTEDLRDAVGYDAPILIDQEGGRVQRARPPVARDWLPPLEQVARAGDNAAASMYLRARIIAHELLSLGIDVNCIPTLDVAQEGTHPFLLNRCYGTDPRQVAAIGQAVAGGLMDGGVLPVIKHIPGHGRAQVDSHLHLPRVTEDRATLEATDFAPFQAMADLPLGMSAHVIYDAIDPRPGTISPVVIDLIRTQIGFDGLLMTDDISMEALEGTVAERSAAALAAGCDVTLHCNGDLAEMRDIAATLPPMTQEAQKRGRSALSQRATPAPVDIPGLEAKLAEMIGT</sequence>
<dbReference type="PROSITE" id="PS00775">
    <property type="entry name" value="GLYCOSYL_HYDROL_F3"/>
    <property type="match status" value="1"/>
</dbReference>